<dbReference type="Proteomes" id="UP000266721">
    <property type="component" value="Unassembled WGS sequence"/>
</dbReference>
<sequence length="237" mass="26654">LCDRIYGLCTNTTGCEPGYLYEDYCNKTCDVGYYGNNCTGKCNCLTGTCNVLTGACIDALQNEESSDAGAIVGGVAAVIIIVLIVVATFIIYKRRLILTKDRYVHRTELSDNSILGRQKETSNENEYANVNIVATADEEDVTFNLKDVDDLEFQIEDNINGDENVYNNVNSEYDVSKYNIMIEDLKEAINEKQKDEGFKKEYEMLPRGLVYAHVEGSKEENKNFENKKAYIAAQEKM</sequence>
<dbReference type="PANTHER" id="PTHR24043">
    <property type="entry name" value="SCAVENGER RECEPTOR CLASS F"/>
    <property type="match status" value="1"/>
</dbReference>
<dbReference type="Gene3D" id="2.170.300.10">
    <property type="entry name" value="Tie2 ligand-binding domain superfamily"/>
    <property type="match status" value="1"/>
</dbReference>
<dbReference type="PANTHER" id="PTHR24043:SF8">
    <property type="entry name" value="EGF-LIKE DOMAIN-CONTAINING PROTEIN"/>
    <property type="match status" value="1"/>
</dbReference>
<dbReference type="AlphaFoldDB" id="A0A3L5TRT5"/>
<gene>
    <name evidence="3" type="ORF">AM593_08032</name>
</gene>
<feature type="transmembrane region" description="Helical" evidence="2">
    <location>
        <begin position="70"/>
        <end position="92"/>
    </location>
</feature>
<name>A0A3L5TRT5_MYTGA</name>
<evidence type="ECO:0000313" key="4">
    <source>
        <dbReference type="Proteomes" id="UP000266721"/>
    </source>
</evidence>
<feature type="non-terminal residue" evidence="3">
    <location>
        <position position="237"/>
    </location>
</feature>
<accession>A0A3L5TRT5</accession>
<dbReference type="InterPro" id="IPR042635">
    <property type="entry name" value="MEGF10/SREC1/2-like"/>
</dbReference>
<keyword evidence="2" id="KW-1133">Transmembrane helix</keyword>
<protein>
    <recommendedName>
        <fullName evidence="5">EGF-like domain-containing protein</fullName>
    </recommendedName>
</protein>
<keyword evidence="2" id="KW-0472">Membrane</keyword>
<evidence type="ECO:0000256" key="1">
    <source>
        <dbReference type="ARBA" id="ARBA00022536"/>
    </source>
</evidence>
<dbReference type="InterPro" id="IPR009030">
    <property type="entry name" value="Growth_fac_rcpt_cys_sf"/>
</dbReference>
<evidence type="ECO:0000313" key="3">
    <source>
        <dbReference type="EMBL" id="OPL32665.1"/>
    </source>
</evidence>
<keyword evidence="2" id="KW-0812">Transmembrane</keyword>
<feature type="non-terminal residue" evidence="3">
    <location>
        <position position="1"/>
    </location>
</feature>
<reference evidence="3 4" key="1">
    <citation type="journal article" date="2016" name="PLoS ONE">
        <title>A First Insight into the Genome of the Filter-Feeder Mussel Mytilus galloprovincialis.</title>
        <authorList>
            <person name="Murgarella M."/>
            <person name="Puiu D."/>
            <person name="Novoa B."/>
            <person name="Figueras A."/>
            <person name="Posada D."/>
            <person name="Canchaya C."/>
        </authorList>
    </citation>
    <scope>NUCLEOTIDE SEQUENCE [LARGE SCALE GENOMIC DNA]</scope>
    <source>
        <tissue evidence="3">Muscle</tissue>
    </source>
</reference>
<evidence type="ECO:0008006" key="5">
    <source>
        <dbReference type="Google" id="ProtNLM"/>
    </source>
</evidence>
<evidence type="ECO:0000256" key="2">
    <source>
        <dbReference type="SAM" id="Phobius"/>
    </source>
</evidence>
<dbReference type="SUPFAM" id="SSF57184">
    <property type="entry name" value="Growth factor receptor domain"/>
    <property type="match status" value="1"/>
</dbReference>
<keyword evidence="4" id="KW-1185">Reference proteome</keyword>
<proteinExistence type="predicted"/>
<dbReference type="GO" id="GO:0005044">
    <property type="term" value="F:scavenger receptor activity"/>
    <property type="evidence" value="ECO:0007669"/>
    <property type="project" value="InterPro"/>
</dbReference>
<dbReference type="EMBL" id="KV587730">
    <property type="protein sequence ID" value="OPL32665.1"/>
    <property type="molecule type" value="Genomic_DNA"/>
</dbReference>
<keyword evidence="1" id="KW-0245">EGF-like domain</keyword>
<comment type="caution">
    <text evidence="3">The sequence shown here is derived from an EMBL/GenBank/DDBJ whole genome shotgun (WGS) entry which is preliminary data.</text>
</comment>
<organism evidence="3 4">
    <name type="scientific">Mytilus galloprovincialis</name>
    <name type="common">Mediterranean mussel</name>
    <dbReference type="NCBI Taxonomy" id="29158"/>
    <lineage>
        <taxon>Eukaryota</taxon>
        <taxon>Metazoa</taxon>
        <taxon>Spiralia</taxon>
        <taxon>Lophotrochozoa</taxon>
        <taxon>Mollusca</taxon>
        <taxon>Bivalvia</taxon>
        <taxon>Autobranchia</taxon>
        <taxon>Pteriomorphia</taxon>
        <taxon>Mytilida</taxon>
        <taxon>Mytiloidea</taxon>
        <taxon>Mytilidae</taxon>
        <taxon>Mytilinae</taxon>
        <taxon>Mytilus</taxon>
    </lineage>
</organism>